<dbReference type="EMBL" id="KV926322">
    <property type="protein sequence ID" value="PIO37490.1"/>
    <property type="molecule type" value="Genomic_DNA"/>
</dbReference>
<keyword evidence="7 9" id="KW-0539">Nucleus</keyword>
<evidence type="ECO:0000313" key="11">
    <source>
        <dbReference type="EMBL" id="PIO37490.1"/>
    </source>
</evidence>
<evidence type="ECO:0000256" key="3">
    <source>
        <dbReference type="ARBA" id="ARBA00023015"/>
    </source>
</evidence>
<dbReference type="PANTHER" id="PTHR46805:SF5">
    <property type="entry name" value="FORKHEAD BOX PROTEIN J1"/>
    <property type="match status" value="1"/>
</dbReference>
<dbReference type="InterPro" id="IPR001766">
    <property type="entry name" value="Fork_head_dom"/>
</dbReference>
<dbReference type="GO" id="GO:0000981">
    <property type="term" value="F:DNA-binding transcription factor activity, RNA polymerase II-specific"/>
    <property type="evidence" value="ECO:0007669"/>
    <property type="project" value="TreeGrafter"/>
</dbReference>
<dbReference type="PROSITE" id="PS00657">
    <property type="entry name" value="FORK_HEAD_1"/>
    <property type="match status" value="1"/>
</dbReference>
<keyword evidence="2" id="KW-0970">Cilium biogenesis/degradation</keyword>
<evidence type="ECO:0000256" key="1">
    <source>
        <dbReference type="ARBA" id="ARBA00004123"/>
    </source>
</evidence>
<evidence type="ECO:0000256" key="6">
    <source>
        <dbReference type="ARBA" id="ARBA00023163"/>
    </source>
</evidence>
<dbReference type="PANTHER" id="PTHR46805">
    <property type="entry name" value="FORKHEAD BOX PROTEIN J1"/>
    <property type="match status" value="1"/>
</dbReference>
<dbReference type="PRINTS" id="PR00053">
    <property type="entry name" value="FORKHEAD"/>
</dbReference>
<reference evidence="11" key="1">
    <citation type="submission" date="2017-08" db="EMBL/GenBank/DDBJ databases">
        <title>Assembly of the North American Bullfrog Genome.</title>
        <authorList>
            <person name="Warren R.L."/>
            <person name="Vandervalk B.P."/>
            <person name="Kucuk E."/>
            <person name="Birol I."/>
            <person name="Helbing C."/>
            <person name="Pandoh P."/>
            <person name="Behsaz B."/>
            <person name="Mohamadi H."/>
            <person name="Chu J."/>
            <person name="Jackman S."/>
            <person name="Hammond S.A."/>
            <person name="Veldhoen N."/>
            <person name="Kirk H."/>
            <person name="Zhao Y."/>
            <person name="Coope R."/>
            <person name="Pleasance S."/>
            <person name="Moore R."/>
            <person name="Holt R."/>
        </authorList>
    </citation>
    <scope>NUCLEOTIDE SEQUENCE</scope>
    <source>
        <strain evidence="11">Bruno</strain>
        <tissue evidence="11">Liver</tissue>
    </source>
</reference>
<dbReference type="Pfam" id="PF00250">
    <property type="entry name" value="Forkhead"/>
    <property type="match status" value="1"/>
</dbReference>
<dbReference type="InterPro" id="IPR018122">
    <property type="entry name" value="TF_fork_head_CS_1"/>
</dbReference>
<comment type="similarity">
    <text evidence="8">Belongs to the FOXJ1 family.</text>
</comment>
<sequence>MFDLPTAALRDMADNWLAYQTEGEMSNEEISGSINLDDSLTSLQWLQEFSIINANEGKTPSSGDPHGYRQLPGSAAPCSPLAADPACLGMPHTPGKPTSSSTSRAALQGLQPMEEIDYKTNPHVKPPYSYATLICMAMQASKKTKITLSAIYKWITDNFCYFRHADPTWQNSIRHNLSLNKCFIKVPREKDEPGKGGFWKIDPQYADRLMNGAIKKRRLPPVQIHPAFAGAHSNPCSDGNIGSGWPLSVNSESHQLLKEFEQATGEQSWNAWNVADVKGHKRKQPLPKRMYKIPRLSSSPLLSQDEQSELEYLKGDFDWEVIFDSTINEANFASFEDLEGTPPLSPVTSSVDLTVHGKHIGCPQQWYPMRPEQAAVQNNLDFDETFLATSFLQHPWDETRNDFLSNSANLDQLFDLSEEFPPGLNDWASMGSYL</sequence>
<evidence type="ECO:0000256" key="2">
    <source>
        <dbReference type="ARBA" id="ARBA00022794"/>
    </source>
</evidence>
<keyword evidence="4 9" id="KW-0238">DNA-binding</keyword>
<evidence type="ECO:0000256" key="4">
    <source>
        <dbReference type="ARBA" id="ARBA00023125"/>
    </source>
</evidence>
<evidence type="ECO:0000256" key="7">
    <source>
        <dbReference type="ARBA" id="ARBA00023242"/>
    </source>
</evidence>
<dbReference type="InterPro" id="IPR036388">
    <property type="entry name" value="WH-like_DNA-bd_sf"/>
</dbReference>
<keyword evidence="3" id="KW-0805">Transcription regulation</keyword>
<dbReference type="AlphaFoldDB" id="A0A2G9SBE9"/>
<dbReference type="PROSITE" id="PS50039">
    <property type="entry name" value="FORK_HEAD_3"/>
    <property type="match status" value="1"/>
</dbReference>
<dbReference type="GO" id="GO:0005634">
    <property type="term" value="C:nucleus"/>
    <property type="evidence" value="ECO:0007669"/>
    <property type="project" value="UniProtKB-SubCell"/>
</dbReference>
<dbReference type="PROSITE" id="PS00658">
    <property type="entry name" value="FORK_HEAD_2"/>
    <property type="match status" value="1"/>
</dbReference>
<feature type="DNA-binding region" description="Fork-head" evidence="9">
    <location>
        <begin position="125"/>
        <end position="219"/>
    </location>
</feature>
<dbReference type="OrthoDB" id="5954824at2759"/>
<accession>A0A2G9SBE9</accession>
<comment type="subcellular location">
    <subcellularLocation>
        <location evidence="1 9">Nucleus</location>
    </subcellularLocation>
</comment>
<dbReference type="GO" id="GO:0030030">
    <property type="term" value="P:cell projection organization"/>
    <property type="evidence" value="ECO:0007669"/>
    <property type="project" value="UniProtKB-KW"/>
</dbReference>
<dbReference type="Gene3D" id="1.10.10.10">
    <property type="entry name" value="Winged helix-like DNA-binding domain superfamily/Winged helix DNA-binding domain"/>
    <property type="match status" value="1"/>
</dbReference>
<evidence type="ECO:0000256" key="8">
    <source>
        <dbReference type="ARBA" id="ARBA00034770"/>
    </source>
</evidence>
<dbReference type="GO" id="GO:0000978">
    <property type="term" value="F:RNA polymerase II cis-regulatory region sequence-specific DNA binding"/>
    <property type="evidence" value="ECO:0007669"/>
    <property type="project" value="TreeGrafter"/>
</dbReference>
<dbReference type="InterPro" id="IPR030456">
    <property type="entry name" value="TF_fork_head_CS_2"/>
</dbReference>
<dbReference type="CDD" id="cd20023">
    <property type="entry name" value="FH_FOXJ1"/>
    <property type="match status" value="1"/>
</dbReference>
<dbReference type="InterPro" id="IPR047513">
    <property type="entry name" value="FOXJ1"/>
</dbReference>
<evidence type="ECO:0000256" key="5">
    <source>
        <dbReference type="ARBA" id="ARBA00023159"/>
    </source>
</evidence>
<feature type="domain" description="Fork-head" evidence="10">
    <location>
        <begin position="125"/>
        <end position="219"/>
    </location>
</feature>
<proteinExistence type="inferred from homology"/>
<organism evidence="11">
    <name type="scientific">Aquarana catesbeiana</name>
    <name type="common">American bullfrog</name>
    <name type="synonym">Rana catesbeiana</name>
    <dbReference type="NCBI Taxonomy" id="8400"/>
    <lineage>
        <taxon>Eukaryota</taxon>
        <taxon>Metazoa</taxon>
        <taxon>Chordata</taxon>
        <taxon>Craniata</taxon>
        <taxon>Vertebrata</taxon>
        <taxon>Euteleostomi</taxon>
        <taxon>Amphibia</taxon>
        <taxon>Batrachia</taxon>
        <taxon>Anura</taxon>
        <taxon>Neobatrachia</taxon>
        <taxon>Ranoidea</taxon>
        <taxon>Ranidae</taxon>
        <taxon>Aquarana</taxon>
    </lineage>
</organism>
<keyword evidence="5" id="KW-0010">Activator</keyword>
<dbReference type="SMART" id="SM00339">
    <property type="entry name" value="FH"/>
    <property type="match status" value="1"/>
</dbReference>
<keyword evidence="6" id="KW-0804">Transcription</keyword>
<dbReference type="SUPFAM" id="SSF46785">
    <property type="entry name" value="Winged helix' DNA-binding domain"/>
    <property type="match status" value="1"/>
</dbReference>
<evidence type="ECO:0000259" key="10">
    <source>
        <dbReference type="PROSITE" id="PS50039"/>
    </source>
</evidence>
<dbReference type="InterPro" id="IPR047512">
    <property type="entry name" value="FH_FOXJ1"/>
</dbReference>
<gene>
    <name evidence="11" type="ORF">AB205_0135960</name>
</gene>
<dbReference type="FunFam" id="1.10.10.10:FF:000030">
    <property type="entry name" value="Forkhead box protein K2"/>
    <property type="match status" value="1"/>
</dbReference>
<name>A0A2G9SBE9_AQUCT</name>
<evidence type="ECO:0000256" key="9">
    <source>
        <dbReference type="PROSITE-ProRule" id="PRU00089"/>
    </source>
</evidence>
<protein>
    <submittedName>
        <fullName evidence="11">Forkhead box protein J1</fullName>
    </submittedName>
</protein>
<dbReference type="InterPro" id="IPR036390">
    <property type="entry name" value="WH_DNA-bd_sf"/>
</dbReference>